<keyword evidence="3" id="KW-1185">Reference proteome</keyword>
<organism evidence="2 3">
    <name type="scientific">Rubritalea halochordaticola</name>
    <dbReference type="NCBI Taxonomy" id="714537"/>
    <lineage>
        <taxon>Bacteria</taxon>
        <taxon>Pseudomonadati</taxon>
        <taxon>Verrucomicrobiota</taxon>
        <taxon>Verrucomicrobiia</taxon>
        <taxon>Verrucomicrobiales</taxon>
        <taxon>Rubritaleaceae</taxon>
        <taxon>Rubritalea</taxon>
    </lineage>
</organism>
<gene>
    <name evidence="2" type="ORF">Rhal01_01596</name>
</gene>
<evidence type="ECO:0000313" key="2">
    <source>
        <dbReference type="EMBL" id="GAA5495421.1"/>
    </source>
</evidence>
<dbReference type="Proteomes" id="UP001424741">
    <property type="component" value="Unassembled WGS sequence"/>
</dbReference>
<protein>
    <recommendedName>
        <fullName evidence="4">DUF3108 domain-containing protein</fullName>
    </recommendedName>
</protein>
<sequence>MMKMTTKTIQACMMTMFLMLGSLGLSFAQDAAENAGEALGGNGKQIFSVTVLGDWKGDKLFVKQDTEYKELSVYDLSITGPLKYQRKEGVVLYQQEKVDGEFGYKPVRVVKIPPGIKHPLLLFMFNGKEWGVRIYELDDSNFPGGAYCFVNLCKVPILAKLNDKGQILKPGKEVLVKRGVTENERVMISASVEGKGGKVETLFSTMSINRPQKRMIMFFAPTEKNGMKTIGCRSLVTYVSKDE</sequence>
<feature type="chain" id="PRO_5046966386" description="DUF3108 domain-containing protein" evidence="1">
    <location>
        <begin position="29"/>
        <end position="243"/>
    </location>
</feature>
<dbReference type="RefSeq" id="WP_346188222.1">
    <property type="nucleotide sequence ID" value="NZ_BAABRL010000004.1"/>
</dbReference>
<reference evidence="2 3" key="1">
    <citation type="submission" date="2024-02" db="EMBL/GenBank/DDBJ databases">
        <title>Rubritalea halochordaticola NBRC 107102.</title>
        <authorList>
            <person name="Ichikawa N."/>
            <person name="Katano-Makiyama Y."/>
            <person name="Hidaka K."/>
        </authorList>
    </citation>
    <scope>NUCLEOTIDE SEQUENCE [LARGE SCALE GENOMIC DNA]</scope>
    <source>
        <strain evidence="2 3">NBRC 107102</strain>
    </source>
</reference>
<proteinExistence type="predicted"/>
<name>A0ABP9UYA0_9BACT</name>
<evidence type="ECO:0008006" key="4">
    <source>
        <dbReference type="Google" id="ProtNLM"/>
    </source>
</evidence>
<dbReference type="EMBL" id="BAABRL010000004">
    <property type="protein sequence ID" value="GAA5495421.1"/>
    <property type="molecule type" value="Genomic_DNA"/>
</dbReference>
<evidence type="ECO:0000256" key="1">
    <source>
        <dbReference type="SAM" id="SignalP"/>
    </source>
</evidence>
<comment type="caution">
    <text evidence="2">The sequence shown here is derived from an EMBL/GenBank/DDBJ whole genome shotgun (WGS) entry which is preliminary data.</text>
</comment>
<feature type="signal peptide" evidence="1">
    <location>
        <begin position="1"/>
        <end position="28"/>
    </location>
</feature>
<evidence type="ECO:0000313" key="3">
    <source>
        <dbReference type="Proteomes" id="UP001424741"/>
    </source>
</evidence>
<accession>A0ABP9UYA0</accession>
<keyword evidence="1" id="KW-0732">Signal</keyword>